<evidence type="ECO:0000259" key="2">
    <source>
        <dbReference type="Pfam" id="PF00149"/>
    </source>
</evidence>
<dbReference type="InterPro" id="IPR053828">
    <property type="entry name" value="Nucleosidase_C"/>
</dbReference>
<keyword evidence="1" id="KW-0732">Signal</keyword>
<dbReference type="AlphaFoldDB" id="J7RDB0"/>
<evidence type="ECO:0000259" key="3">
    <source>
        <dbReference type="Pfam" id="PF21953"/>
    </source>
</evidence>
<dbReference type="GO" id="GO:0005576">
    <property type="term" value="C:extracellular region"/>
    <property type="evidence" value="ECO:0007669"/>
    <property type="project" value="EnsemblFungi"/>
</dbReference>
<dbReference type="RefSeq" id="XP_022467119.1">
    <property type="nucleotide sequence ID" value="XM_022610866.1"/>
</dbReference>
<feature type="chain" id="PRO_5003797024" evidence="1">
    <location>
        <begin position="23"/>
        <end position="584"/>
    </location>
</feature>
<sequence length="584" mass="66525">MPLPITVVRLLLFTAWASLSLARQVVFGDGNPWLRDLRVGQVNFLHTTDTHGWLGSHPSQEDYDADWGDLLSFVEHFRRNRVRPAGADLLLIDTGDKLDGTALSDATRYPGEKSTTLFNELDYDLLTLGNHELYTAERAEREYFDTAIASKFRDKYVASNVVFVPSDGSEPRPFGNKYVYLETPVNKIRCLALSFMFSFDRSNARARVVPPEVEVQKQWMQDLAAKYTSDNLDLLIVFGHLPATDPEYHEIDTLHRHLRDLFPDLTIQYFGGHSHVRDFVELDSRATCLQSGRFAETVGFVSIDNVTATDPVFSRLYIDFNKRSFMHHARVKDLYTKRGAALSHRIETLSDDLKLQKQYGVVPQSYYMLTRPLESPENIYNLIRAHILPSLNPHCDKKRFVMLNTGAVRFDLYKGPFTKGTEFSVLPFPNTWRYIKLPFRIASQLETYLNNEPTVKVLSPPGSNVSVLKIAQRPDTCPFITDPKLSEGYTTWDDCGCNGDDTQHSSQAMYPIPNVIQYTNTEENTDPDQVVEFVFFSFLANDILNAANDLSGGKGKIYTDKDCFDYPGKSAKRLLRDHIIKISH</sequence>
<dbReference type="eggNOG" id="KOG4419">
    <property type="taxonomic scope" value="Eukaryota"/>
</dbReference>
<dbReference type="Pfam" id="PF00149">
    <property type="entry name" value="Metallophos"/>
    <property type="match status" value="1"/>
</dbReference>
<dbReference type="InterPro" id="IPR036907">
    <property type="entry name" value="5'-Nucleotdase_C_sf"/>
</dbReference>
<dbReference type="OMA" id="PISFYRV"/>
<feature type="domain" description="Calcineurin-like phosphoesterase" evidence="2">
    <location>
        <begin position="43"/>
        <end position="276"/>
    </location>
</feature>
<dbReference type="InterPro" id="IPR014485">
    <property type="entry name" value="Pesterase_C1039"/>
</dbReference>
<keyword evidence="5" id="KW-1185">Reference proteome</keyword>
<dbReference type="InterPro" id="IPR029052">
    <property type="entry name" value="Metallo-depent_PP-like"/>
</dbReference>
<dbReference type="SUPFAM" id="SSF55816">
    <property type="entry name" value="5'-nucleotidase (syn. UDP-sugar hydrolase), C-terminal domain"/>
    <property type="match status" value="1"/>
</dbReference>
<dbReference type="Gene3D" id="3.60.21.10">
    <property type="match status" value="1"/>
</dbReference>
<dbReference type="GO" id="GO:0016787">
    <property type="term" value="F:hydrolase activity"/>
    <property type="evidence" value="ECO:0007669"/>
    <property type="project" value="InterPro"/>
</dbReference>
<gene>
    <name evidence="4" type="primary">KNAG0M00220</name>
    <name evidence="4" type="ordered locus">KNAG_0M00220</name>
</gene>
<dbReference type="Gene3D" id="3.90.780.10">
    <property type="entry name" value="5'-Nucleotidase, C-terminal domain"/>
    <property type="match status" value="2"/>
</dbReference>
<feature type="signal peptide" evidence="1">
    <location>
        <begin position="1"/>
        <end position="22"/>
    </location>
</feature>
<dbReference type="PIRSF" id="PIRSF017316">
    <property type="entry name" value="Pesterase_C1039"/>
    <property type="match status" value="1"/>
</dbReference>
<evidence type="ECO:0000256" key="1">
    <source>
        <dbReference type="SAM" id="SignalP"/>
    </source>
</evidence>
<dbReference type="InterPro" id="IPR006179">
    <property type="entry name" value="5_nucleotidase/apyrase"/>
</dbReference>
<dbReference type="Proteomes" id="UP000006310">
    <property type="component" value="Chromosome 13"/>
</dbReference>
<dbReference type="Pfam" id="PF21953">
    <property type="entry name" value="NadN_nucleosid_C"/>
    <property type="match status" value="1"/>
</dbReference>
<dbReference type="GO" id="GO:0019677">
    <property type="term" value="P:NAD+ catabolic process"/>
    <property type="evidence" value="ECO:0007669"/>
    <property type="project" value="EnsemblFungi"/>
</dbReference>
<name>J7RDB0_HUIN7</name>
<dbReference type="GeneID" id="34528655"/>
<evidence type="ECO:0000313" key="5">
    <source>
        <dbReference type="Proteomes" id="UP000006310"/>
    </source>
</evidence>
<accession>J7RDB0</accession>
<dbReference type="HOGENOM" id="CLU_019028_0_0_1"/>
<reference evidence="5" key="2">
    <citation type="submission" date="2012-08" db="EMBL/GenBank/DDBJ databases">
        <title>Genome sequence of Kazachstania naganishii.</title>
        <authorList>
            <person name="Gordon J.L."/>
            <person name="Armisen D."/>
            <person name="Proux-Wera E."/>
            <person name="OhEigeartaigh S.S."/>
            <person name="Byrne K.P."/>
            <person name="Wolfe K.H."/>
        </authorList>
    </citation>
    <scope>NUCLEOTIDE SEQUENCE [LARGE SCALE GENOMIC DNA]</scope>
    <source>
        <strain evidence="5">ATCC MYA-139 / BCRC 22969 / CBS 8797 / CCRC 22969 / KCTC 17520 / NBRC 10181 / NCYC 3082</strain>
    </source>
</reference>
<dbReference type="KEGG" id="kng:KNAG_0M00220"/>
<dbReference type="STRING" id="1071383.J7RDB0"/>
<protein>
    <submittedName>
        <fullName evidence="4">Uncharacterized protein</fullName>
    </submittedName>
</protein>
<dbReference type="EMBL" id="HE978326">
    <property type="protein sequence ID" value="CCK72875.1"/>
    <property type="molecule type" value="Genomic_DNA"/>
</dbReference>
<dbReference type="GO" id="GO:0005829">
    <property type="term" value="C:cytosol"/>
    <property type="evidence" value="ECO:0007669"/>
    <property type="project" value="EnsemblFungi"/>
</dbReference>
<feature type="domain" description="Putative 5'-nucleotidase C-terminal" evidence="3">
    <location>
        <begin position="365"/>
        <end position="544"/>
    </location>
</feature>
<dbReference type="PANTHER" id="PTHR11575">
    <property type="entry name" value="5'-NUCLEOTIDASE-RELATED"/>
    <property type="match status" value="1"/>
</dbReference>
<proteinExistence type="predicted"/>
<dbReference type="InterPro" id="IPR004843">
    <property type="entry name" value="Calcineurin-like_PHP"/>
</dbReference>
<dbReference type="OrthoDB" id="7722975at2759"/>
<dbReference type="SUPFAM" id="SSF56300">
    <property type="entry name" value="Metallo-dependent phosphatases"/>
    <property type="match status" value="1"/>
</dbReference>
<organism evidence="4 5">
    <name type="scientific">Huiozyma naganishii (strain ATCC MYA-139 / BCRC 22969 / CBS 8797 / KCTC 17520 / NBRC 10181 / NCYC 3082 / Yp74L-3)</name>
    <name type="common">Yeast</name>
    <name type="synonym">Kazachstania naganishii</name>
    <dbReference type="NCBI Taxonomy" id="1071383"/>
    <lineage>
        <taxon>Eukaryota</taxon>
        <taxon>Fungi</taxon>
        <taxon>Dikarya</taxon>
        <taxon>Ascomycota</taxon>
        <taxon>Saccharomycotina</taxon>
        <taxon>Saccharomycetes</taxon>
        <taxon>Saccharomycetales</taxon>
        <taxon>Saccharomycetaceae</taxon>
        <taxon>Huiozyma</taxon>
    </lineage>
</organism>
<reference evidence="4 5" key="1">
    <citation type="journal article" date="2011" name="Proc. Natl. Acad. Sci. U.S.A.">
        <title>Evolutionary erosion of yeast sex chromosomes by mating-type switching accidents.</title>
        <authorList>
            <person name="Gordon J.L."/>
            <person name="Armisen D."/>
            <person name="Proux-Wera E."/>
            <person name="Oheigeartaigh S.S."/>
            <person name="Byrne K.P."/>
            <person name="Wolfe K.H."/>
        </authorList>
    </citation>
    <scope>NUCLEOTIDE SEQUENCE [LARGE SCALE GENOMIC DNA]</scope>
    <source>
        <strain evidence="5">ATCC MYA-139 / BCRC 22969 / CBS 8797 / CCRC 22969 / KCTC 17520 / NBRC 10181 / NCYC 3082</strain>
    </source>
</reference>
<dbReference type="PANTHER" id="PTHR11575:SF22">
    <property type="entry name" value="ADL392WP"/>
    <property type="match status" value="1"/>
</dbReference>
<evidence type="ECO:0000313" key="4">
    <source>
        <dbReference type="EMBL" id="CCK72875.1"/>
    </source>
</evidence>